<dbReference type="Proteomes" id="UP000800040">
    <property type="component" value="Unassembled WGS sequence"/>
</dbReference>
<accession>A0A6A5K311</accession>
<keyword evidence="3" id="KW-1185">Reference proteome</keyword>
<evidence type="ECO:0000313" key="3">
    <source>
        <dbReference type="Proteomes" id="UP000800040"/>
    </source>
</evidence>
<feature type="compositionally biased region" description="Low complexity" evidence="1">
    <location>
        <begin position="435"/>
        <end position="451"/>
    </location>
</feature>
<feature type="compositionally biased region" description="Polar residues" evidence="1">
    <location>
        <begin position="210"/>
        <end position="223"/>
    </location>
</feature>
<feature type="compositionally biased region" description="Basic and acidic residues" evidence="1">
    <location>
        <begin position="336"/>
        <end position="348"/>
    </location>
</feature>
<feature type="region of interest" description="Disordered" evidence="1">
    <location>
        <begin position="277"/>
        <end position="298"/>
    </location>
</feature>
<evidence type="ECO:0000313" key="2">
    <source>
        <dbReference type="EMBL" id="KAF1832055.1"/>
    </source>
</evidence>
<feature type="compositionally biased region" description="Polar residues" evidence="1">
    <location>
        <begin position="568"/>
        <end position="578"/>
    </location>
</feature>
<feature type="compositionally biased region" description="Basic and acidic residues" evidence="1">
    <location>
        <begin position="180"/>
        <end position="195"/>
    </location>
</feature>
<feature type="region of interest" description="Disordered" evidence="1">
    <location>
        <begin position="413"/>
        <end position="590"/>
    </location>
</feature>
<dbReference type="AlphaFoldDB" id="A0A6A5K311"/>
<evidence type="ECO:0000256" key="1">
    <source>
        <dbReference type="SAM" id="MobiDB-lite"/>
    </source>
</evidence>
<organism evidence="2 3">
    <name type="scientific">Decorospora gaudefroyi</name>
    <dbReference type="NCBI Taxonomy" id="184978"/>
    <lineage>
        <taxon>Eukaryota</taxon>
        <taxon>Fungi</taxon>
        <taxon>Dikarya</taxon>
        <taxon>Ascomycota</taxon>
        <taxon>Pezizomycotina</taxon>
        <taxon>Dothideomycetes</taxon>
        <taxon>Pleosporomycetidae</taxon>
        <taxon>Pleosporales</taxon>
        <taxon>Pleosporineae</taxon>
        <taxon>Pleosporaceae</taxon>
        <taxon>Decorospora</taxon>
    </lineage>
</organism>
<feature type="region of interest" description="Disordered" evidence="1">
    <location>
        <begin position="164"/>
        <end position="234"/>
    </location>
</feature>
<feature type="compositionally biased region" description="Basic and acidic residues" evidence="1">
    <location>
        <begin position="415"/>
        <end position="434"/>
    </location>
</feature>
<proteinExistence type="predicted"/>
<feature type="compositionally biased region" description="Pro residues" evidence="1">
    <location>
        <begin position="470"/>
        <end position="488"/>
    </location>
</feature>
<feature type="compositionally biased region" description="Low complexity" evidence="1">
    <location>
        <begin position="351"/>
        <end position="370"/>
    </location>
</feature>
<protein>
    <submittedName>
        <fullName evidence="2">Uncharacterized protein</fullName>
    </submittedName>
</protein>
<reference evidence="2" key="1">
    <citation type="submission" date="2020-01" db="EMBL/GenBank/DDBJ databases">
        <authorList>
            <consortium name="DOE Joint Genome Institute"/>
            <person name="Haridas S."/>
            <person name="Albert R."/>
            <person name="Binder M."/>
            <person name="Bloem J."/>
            <person name="Labutti K."/>
            <person name="Salamov A."/>
            <person name="Andreopoulos B."/>
            <person name="Baker S.E."/>
            <person name="Barry K."/>
            <person name="Bills G."/>
            <person name="Bluhm B.H."/>
            <person name="Cannon C."/>
            <person name="Castanera R."/>
            <person name="Culley D.E."/>
            <person name="Daum C."/>
            <person name="Ezra D."/>
            <person name="Gonzalez J.B."/>
            <person name="Henrissat B."/>
            <person name="Kuo A."/>
            <person name="Liang C."/>
            <person name="Lipzen A."/>
            <person name="Lutzoni F."/>
            <person name="Magnuson J."/>
            <person name="Mondo S."/>
            <person name="Nolan M."/>
            <person name="Ohm R."/>
            <person name="Pangilinan J."/>
            <person name="Park H.-J."/>
            <person name="Ramirez L."/>
            <person name="Alfaro M."/>
            <person name="Sun H."/>
            <person name="Tritt A."/>
            <person name="Yoshinaga Y."/>
            <person name="Zwiers L.-H."/>
            <person name="Turgeon B.G."/>
            <person name="Goodwin S.B."/>
            <person name="Spatafora J.W."/>
            <person name="Crous P.W."/>
            <person name="Grigoriev I.V."/>
        </authorList>
    </citation>
    <scope>NUCLEOTIDE SEQUENCE</scope>
    <source>
        <strain evidence="2">P77</strain>
    </source>
</reference>
<feature type="compositionally biased region" description="Basic and acidic residues" evidence="1">
    <location>
        <begin position="533"/>
        <end position="558"/>
    </location>
</feature>
<gene>
    <name evidence="2" type="ORF">BDW02DRAFT_581578</name>
</gene>
<name>A0A6A5K311_9PLEO</name>
<feature type="compositionally biased region" description="Low complexity" evidence="1">
    <location>
        <begin position="502"/>
        <end position="511"/>
    </location>
</feature>
<sequence length="590" mass="65799">MSIHFEQPLDYPAALLTKRSYPPQILYAVIVDGIGPYEIRAAQEFWHDAITKQNIEAHLRHTSPSSFISVYESEATALKHCPQGDQQGAEMLLIHTMCFTPAWRDGNLPVWMEDSQNENVLWICLDELKIVLGINDSEGEKGEWLACGRILMASVISHTLLATERPSTPEQSVFAADQETTEKETKRSRRRDKEQRSHHHHHIQPPTIPIRSSSLSVKRNTSSRTKDDESKLSVTTRDARISLTNANQHSAASLMKYALLVAHGKRLEAEKTWLLDTTPPSRTANIDDDEDGKTSVYEQDYPSDVNTIAWSHMTPASSSPRASPSKHKRTTVPVADKQRRESNHDQESVHQQQQSSSRSTRSGAPSPSASLYDSTPPPIPPQRPRSRHALLLELQSDEDSILREYARVSLQEPDALERARREREQEREHADKDTNNNNPSSHTAASTSTTPYQEPPPTSISSSSSTTTPTPTPIVPPAIPTTPMPTPHPTIEQPHTHPLPAHHQSTTSSPSHPLPPHISTPLQRSPSRSEPFLAKRKEWRDKGREFQMRLVELRERQKGGGSSSGSGKNASGPANATANGRDVWEEAGRR</sequence>
<dbReference type="OrthoDB" id="3440338at2759"/>
<feature type="compositionally biased region" description="Low complexity" evidence="1">
    <location>
        <begin position="459"/>
        <end position="469"/>
    </location>
</feature>
<dbReference type="EMBL" id="ML975348">
    <property type="protein sequence ID" value="KAF1832055.1"/>
    <property type="molecule type" value="Genomic_DNA"/>
</dbReference>
<feature type="region of interest" description="Disordered" evidence="1">
    <location>
        <begin position="313"/>
        <end position="384"/>
    </location>
</feature>